<dbReference type="FunFam" id="1.10.220.10:FF:000001">
    <property type="entry name" value="Annexin"/>
    <property type="match status" value="1"/>
</dbReference>
<dbReference type="PRINTS" id="PR00196">
    <property type="entry name" value="ANNEXIN"/>
</dbReference>
<dbReference type="PANTHER" id="PTHR10502">
    <property type="entry name" value="ANNEXIN"/>
    <property type="match status" value="1"/>
</dbReference>
<dbReference type="FunFam" id="1.10.220.10:FF:000010">
    <property type="entry name" value="Annexin"/>
    <property type="match status" value="1"/>
</dbReference>
<dbReference type="PANTHER" id="PTHR10502:SF102">
    <property type="entry name" value="ANNEXIN B11"/>
    <property type="match status" value="1"/>
</dbReference>
<dbReference type="InterPro" id="IPR018252">
    <property type="entry name" value="Annexin_repeat_CS"/>
</dbReference>
<dbReference type="FunFam" id="1.10.220.10:FF:000004">
    <property type="entry name" value="Annexin"/>
    <property type="match status" value="1"/>
</dbReference>
<sequence>MSYPGYPGHGGAAPTYPPYPNSPSAMPQPGGYPSQTPYAVTPAHLSYPPSASPYPPGPSPYPPAPIAYPQGNSPYPPGPGAHPQGNSPYPPGPGAYLQGNSPYPPGPGANLHGNSPYPPPLGAHPQGNSPYPPGPGAHLQGHSPYPPVPGASPYPSSGPPHGHHSQSAYGAPQHGMSYPHGSVPSATPLYGGPSSINYVRKGNATVQPVQPFDPRGDAEVLRKAMKGLGTDEKAIINVLARRSNQQRLDIALQFKTLFGKDLVSDLKSELSGKFEDLVVALMKPHSEFIAKEVHDALAGIGTDEETVIEVVCSSTNQEIHAIKNTYQQMYHRSLEQDLKGDTSGNFKRLMVSLCVGNRSEDYNVDPGLVQADAQALLRAGELRVGTDESTFNAVLCQRSFAHLQAVINEYQRLTGHSLEKAIKKEFSGDIEDGLLAIVRSAQNRPGYFAERLYKSMKGLGTDDRALIRLVVSRCEVDMGDIKQAFEAKYGKSLASFIEGDCSGHYKKCLLALIGEY</sequence>
<dbReference type="GO" id="GO:0012506">
    <property type="term" value="C:vesicle membrane"/>
    <property type="evidence" value="ECO:0007669"/>
    <property type="project" value="TreeGrafter"/>
</dbReference>
<evidence type="ECO:0000256" key="3">
    <source>
        <dbReference type="ARBA" id="ARBA00022837"/>
    </source>
</evidence>
<dbReference type="InterPro" id="IPR018502">
    <property type="entry name" value="Annexin_repeat"/>
</dbReference>
<organism evidence="8 9">
    <name type="scientific">Frankliniella occidentalis</name>
    <name type="common">Western flower thrips</name>
    <name type="synonym">Euthrips occidentalis</name>
    <dbReference type="NCBI Taxonomy" id="133901"/>
    <lineage>
        <taxon>Eukaryota</taxon>
        <taxon>Metazoa</taxon>
        <taxon>Ecdysozoa</taxon>
        <taxon>Arthropoda</taxon>
        <taxon>Hexapoda</taxon>
        <taxon>Insecta</taxon>
        <taxon>Pterygota</taxon>
        <taxon>Neoptera</taxon>
        <taxon>Paraneoptera</taxon>
        <taxon>Thysanoptera</taxon>
        <taxon>Terebrantia</taxon>
        <taxon>Thripoidea</taxon>
        <taxon>Thripidae</taxon>
        <taxon>Frankliniella</taxon>
    </lineage>
</organism>
<dbReference type="InterPro" id="IPR001464">
    <property type="entry name" value="Annexin"/>
</dbReference>
<evidence type="ECO:0000256" key="5">
    <source>
        <dbReference type="ARBA" id="ARBA00023302"/>
    </source>
</evidence>
<dbReference type="InterPro" id="IPR037104">
    <property type="entry name" value="Annexin_sf"/>
</dbReference>
<feature type="compositionally biased region" description="Pro residues" evidence="7">
    <location>
        <begin position="144"/>
        <end position="158"/>
    </location>
</feature>
<dbReference type="GO" id="GO:0005886">
    <property type="term" value="C:plasma membrane"/>
    <property type="evidence" value="ECO:0007669"/>
    <property type="project" value="TreeGrafter"/>
</dbReference>
<evidence type="ECO:0000256" key="4">
    <source>
        <dbReference type="ARBA" id="ARBA00023216"/>
    </source>
</evidence>
<comment type="similarity">
    <text evidence="1 6">Belongs to the annexin family.</text>
</comment>
<dbReference type="FunFam" id="1.10.220.10:FF:000002">
    <property type="entry name" value="Annexin"/>
    <property type="match status" value="1"/>
</dbReference>
<evidence type="ECO:0000313" key="9">
    <source>
        <dbReference type="RefSeq" id="XP_026293200.1"/>
    </source>
</evidence>
<dbReference type="PROSITE" id="PS51897">
    <property type="entry name" value="ANNEXIN_2"/>
    <property type="match status" value="4"/>
</dbReference>
<dbReference type="RefSeq" id="XP_026293200.1">
    <property type="nucleotide sequence ID" value="XM_026437415.2"/>
</dbReference>
<dbReference type="GO" id="GO:0005737">
    <property type="term" value="C:cytoplasm"/>
    <property type="evidence" value="ECO:0007669"/>
    <property type="project" value="TreeGrafter"/>
</dbReference>
<keyword evidence="2 6" id="KW-0677">Repeat</keyword>
<dbReference type="GO" id="GO:0001786">
    <property type="term" value="F:phosphatidylserine binding"/>
    <property type="evidence" value="ECO:0007669"/>
    <property type="project" value="TreeGrafter"/>
</dbReference>
<comment type="domain">
    <text evidence="6">A pair of annexin repeats may form one binding site for calcium and phospholipid.</text>
</comment>
<feature type="region of interest" description="Disordered" evidence="7">
    <location>
        <begin position="1"/>
        <end position="189"/>
    </location>
</feature>
<evidence type="ECO:0000256" key="1">
    <source>
        <dbReference type="ARBA" id="ARBA00007831"/>
    </source>
</evidence>
<keyword evidence="8" id="KW-1185">Reference proteome</keyword>
<dbReference type="Pfam" id="PF00191">
    <property type="entry name" value="Annexin"/>
    <property type="match status" value="4"/>
</dbReference>
<name>A0A6J1TNJ8_FRAOC</name>
<dbReference type="OrthoDB" id="37886at2759"/>
<dbReference type="RefSeq" id="XP_026293201.1">
    <property type="nucleotide sequence ID" value="XM_026437416.2"/>
</dbReference>
<dbReference type="KEGG" id="foc:113217496"/>
<dbReference type="AlphaFoldDB" id="A0A6J1TNJ8"/>
<dbReference type="SUPFAM" id="SSF47874">
    <property type="entry name" value="Annexin"/>
    <property type="match status" value="1"/>
</dbReference>
<evidence type="ECO:0000256" key="7">
    <source>
        <dbReference type="SAM" id="MobiDB-lite"/>
    </source>
</evidence>
<evidence type="ECO:0000256" key="2">
    <source>
        <dbReference type="ARBA" id="ARBA00022737"/>
    </source>
</evidence>
<proteinExistence type="inferred from homology"/>
<protein>
    <recommendedName>
        <fullName evidence="6">Annexin</fullName>
    </recommendedName>
</protein>
<dbReference type="GO" id="GO:0005634">
    <property type="term" value="C:nucleus"/>
    <property type="evidence" value="ECO:0007669"/>
    <property type="project" value="TreeGrafter"/>
</dbReference>
<gene>
    <name evidence="9 10" type="primary">LOC113217496</name>
</gene>
<keyword evidence="4 6" id="KW-0041">Annexin</keyword>
<keyword evidence="3 6" id="KW-0106">Calcium</keyword>
<keyword evidence="5 6" id="KW-0111">Calcium/phospholipid-binding</keyword>
<dbReference type="PROSITE" id="PS00223">
    <property type="entry name" value="ANNEXIN_1"/>
    <property type="match status" value="2"/>
</dbReference>
<accession>A0A6J1TNJ8</accession>
<evidence type="ECO:0000256" key="6">
    <source>
        <dbReference type="RuleBase" id="RU003540"/>
    </source>
</evidence>
<dbReference type="GO" id="GO:0005509">
    <property type="term" value="F:calcium ion binding"/>
    <property type="evidence" value="ECO:0007669"/>
    <property type="project" value="InterPro"/>
</dbReference>
<dbReference type="Proteomes" id="UP000504606">
    <property type="component" value="Unplaced"/>
</dbReference>
<dbReference type="Gene3D" id="1.10.220.10">
    <property type="entry name" value="Annexin"/>
    <property type="match status" value="4"/>
</dbReference>
<reference evidence="9 10" key="1">
    <citation type="submission" date="2025-04" db="UniProtKB">
        <authorList>
            <consortium name="RefSeq"/>
        </authorList>
    </citation>
    <scope>IDENTIFICATION</scope>
    <source>
        <tissue evidence="9 10">Whole organism</tissue>
    </source>
</reference>
<evidence type="ECO:0000313" key="8">
    <source>
        <dbReference type="Proteomes" id="UP000504606"/>
    </source>
</evidence>
<dbReference type="SMART" id="SM00335">
    <property type="entry name" value="ANX"/>
    <property type="match status" value="4"/>
</dbReference>
<dbReference type="GeneID" id="113217496"/>
<feature type="compositionally biased region" description="Pro residues" evidence="7">
    <location>
        <begin position="50"/>
        <end position="66"/>
    </location>
</feature>
<evidence type="ECO:0000313" key="10">
    <source>
        <dbReference type="RefSeq" id="XP_026293201.1"/>
    </source>
</evidence>
<dbReference type="GO" id="GO:0005544">
    <property type="term" value="F:calcium-dependent phospholipid binding"/>
    <property type="evidence" value="ECO:0007669"/>
    <property type="project" value="UniProtKB-KW"/>
</dbReference>